<feature type="compositionally biased region" description="Basic and acidic residues" evidence="1">
    <location>
        <begin position="11"/>
        <end position="25"/>
    </location>
</feature>
<dbReference type="Proteomes" id="UP001619887">
    <property type="component" value="Unassembled WGS sequence"/>
</dbReference>
<feature type="region of interest" description="Disordered" evidence="1">
    <location>
        <begin position="1"/>
        <end position="30"/>
    </location>
</feature>
<feature type="compositionally biased region" description="Polar residues" evidence="1">
    <location>
        <begin position="59"/>
        <end position="72"/>
    </location>
</feature>
<gene>
    <name evidence="2" type="ORF">OYC64_022148</name>
</gene>
<proteinExistence type="predicted"/>
<name>A0ABD2HRF7_PAGBO</name>
<reference evidence="2 3" key="2">
    <citation type="journal article" date="2024" name="G3 (Bethesda)">
        <title>The genome of the cryopelagic Antarctic bald notothen, Trematomus borchgrevinki.</title>
        <authorList>
            <person name="Rayamajhi N."/>
            <person name="Rivera-Colon A.G."/>
            <person name="Minhas B.F."/>
            <person name="Cheng C.C."/>
            <person name="Catchen J.M."/>
        </authorList>
    </citation>
    <scope>NUCLEOTIDE SEQUENCE [LARGE SCALE GENOMIC DNA]</scope>
    <source>
        <strain evidence="2">AGRC-2024</strain>
    </source>
</reference>
<feature type="region of interest" description="Disordered" evidence="1">
    <location>
        <begin position="50"/>
        <end position="72"/>
    </location>
</feature>
<evidence type="ECO:0000313" key="2">
    <source>
        <dbReference type="EMBL" id="KAL3067790.1"/>
    </source>
</evidence>
<evidence type="ECO:0000313" key="3">
    <source>
        <dbReference type="Proteomes" id="UP001619887"/>
    </source>
</evidence>
<sequence>MLNQNQSELCESQKVRLESKHKAQEETYQTELTEKENSCQRKVAEMMLQKKQKKKWWKRQTSPQEAARSNHS</sequence>
<comment type="caution">
    <text evidence="2">The sequence shown here is derived from an EMBL/GenBank/DDBJ whole genome shotgun (WGS) entry which is preliminary data.</text>
</comment>
<feature type="compositionally biased region" description="Polar residues" evidence="1">
    <location>
        <begin position="1"/>
        <end position="10"/>
    </location>
</feature>
<dbReference type="AlphaFoldDB" id="A0ABD2HRF7"/>
<dbReference type="EMBL" id="JBIYXZ010000030">
    <property type="protein sequence ID" value="KAL3067790.1"/>
    <property type="molecule type" value="Genomic_DNA"/>
</dbReference>
<keyword evidence="3" id="KW-1185">Reference proteome</keyword>
<evidence type="ECO:0000256" key="1">
    <source>
        <dbReference type="SAM" id="MobiDB-lite"/>
    </source>
</evidence>
<accession>A0ABD2HRF7</accession>
<organism evidence="2 3">
    <name type="scientific">Pagothenia borchgrevinki</name>
    <name type="common">Bald rockcod</name>
    <name type="synonym">Trematomus borchgrevinki</name>
    <dbReference type="NCBI Taxonomy" id="8213"/>
    <lineage>
        <taxon>Eukaryota</taxon>
        <taxon>Metazoa</taxon>
        <taxon>Chordata</taxon>
        <taxon>Craniata</taxon>
        <taxon>Vertebrata</taxon>
        <taxon>Euteleostomi</taxon>
        <taxon>Actinopterygii</taxon>
        <taxon>Neopterygii</taxon>
        <taxon>Teleostei</taxon>
        <taxon>Neoteleostei</taxon>
        <taxon>Acanthomorphata</taxon>
        <taxon>Eupercaria</taxon>
        <taxon>Perciformes</taxon>
        <taxon>Notothenioidei</taxon>
        <taxon>Nototheniidae</taxon>
        <taxon>Pagothenia</taxon>
    </lineage>
</organism>
<reference evidence="2 3" key="1">
    <citation type="journal article" date="2022" name="G3 (Bethesda)">
        <title>Evaluating Illumina-, Nanopore-, and PacBio-based genome assembly strategies with the bald notothen, Trematomus borchgrevinki.</title>
        <authorList>
            <person name="Rayamajhi N."/>
            <person name="Cheng C.C."/>
            <person name="Catchen J.M."/>
        </authorList>
    </citation>
    <scope>NUCLEOTIDE SEQUENCE [LARGE SCALE GENOMIC DNA]</scope>
    <source>
        <strain evidence="2">AGRC-2024</strain>
    </source>
</reference>
<protein>
    <submittedName>
        <fullName evidence="2">Uncharacterized protein</fullName>
    </submittedName>
</protein>